<feature type="compositionally biased region" description="Polar residues" evidence="1">
    <location>
        <begin position="82"/>
        <end position="97"/>
    </location>
</feature>
<feature type="compositionally biased region" description="Low complexity" evidence="1">
    <location>
        <begin position="455"/>
        <end position="469"/>
    </location>
</feature>
<dbReference type="OMA" id="LKMRFLP"/>
<evidence type="ECO:0000313" key="3">
    <source>
        <dbReference type="Proteomes" id="UP000258309"/>
    </source>
</evidence>
<dbReference type="Pfam" id="PF08208">
    <property type="entry name" value="RNA_polI_A34"/>
    <property type="match status" value="1"/>
</dbReference>
<feature type="non-terminal residue" evidence="2">
    <location>
        <position position="501"/>
    </location>
</feature>
<sequence length="501" mass="53947">MAPSKSVAIGTQKKKSVAPKLPVQPTPTFKSNELVTNSDEESSSDSTEPSSDDENSPANTRIALSNPNGKSATSKAAKANSPQRTVNGKKGTSTYTTKLKDASENSSNESSSEESSEGEDEDDSEQDDQNASEAESSGEEGEGDDEDEDQETNITAPGKQTSKQDHKKPASLQEPPLYTPPSGFNPVTVGENEITRTSELFKTSTLEGKQIWHIVAPASVPLETLKQISLQDINKSKAILSFNGDKYGFVEDKRENSKSTKVITPKGSSSYKTGGRTVDKILRLQQMVELPVLQNSSSSHKNPRATIPTPKPVRQQPKGLKMRFLPIGFGSGNPGTLGVDSSLAESSSAESESDEEMRDIPNQSPSTSKIQPNTSLSSESSNEEDSNSDVEMTEILPNRPKPILPPKFMNISQPDKLQSKSPSEKHSNLQSTSHKTKTPILPPSTSAFKSIKPESQTSSQVSSSQTASQDPKQQAVKPSKRKNIDIDSGKAKSGMFKPILL</sequence>
<feature type="compositionally biased region" description="Low complexity" evidence="1">
    <location>
        <begin position="340"/>
        <end position="350"/>
    </location>
</feature>
<feature type="compositionally biased region" description="Acidic residues" evidence="1">
    <location>
        <begin position="381"/>
        <end position="392"/>
    </location>
</feature>
<reference evidence="2 3" key="1">
    <citation type="submission" date="2018-05" db="EMBL/GenBank/DDBJ databases">
        <title>Draft genome sequence of Scytalidium lignicola DSM 105466, a ubiquitous saprotrophic fungus.</title>
        <authorList>
            <person name="Buettner E."/>
            <person name="Gebauer A.M."/>
            <person name="Hofrichter M."/>
            <person name="Liers C."/>
            <person name="Kellner H."/>
        </authorList>
    </citation>
    <scope>NUCLEOTIDE SEQUENCE [LARGE SCALE GENOMIC DNA]</scope>
    <source>
        <strain evidence="2 3">DSM 105466</strain>
    </source>
</reference>
<feature type="region of interest" description="Disordered" evidence="1">
    <location>
        <begin position="292"/>
        <end position="501"/>
    </location>
</feature>
<feature type="region of interest" description="Disordered" evidence="1">
    <location>
        <begin position="1"/>
        <end position="191"/>
    </location>
</feature>
<name>A0A3E2HBV9_SCYLI</name>
<dbReference type="STRING" id="5539.A0A3E2HBV9"/>
<dbReference type="PANTHER" id="PTHR28155">
    <property type="entry name" value="ACR243WP"/>
    <property type="match status" value="1"/>
</dbReference>
<protein>
    <submittedName>
        <fullName evidence="2">Uncharacterized protein</fullName>
    </submittedName>
</protein>
<dbReference type="InterPro" id="IPR053263">
    <property type="entry name" value="Euk_RPA34_RNAP_subunit"/>
</dbReference>
<feature type="compositionally biased region" description="Polar residues" evidence="1">
    <location>
        <begin position="410"/>
        <end position="421"/>
    </location>
</feature>
<keyword evidence="3" id="KW-1185">Reference proteome</keyword>
<dbReference type="AlphaFoldDB" id="A0A3E2HBV9"/>
<feature type="compositionally biased region" description="Polar residues" evidence="1">
    <location>
        <begin position="361"/>
        <end position="376"/>
    </location>
</feature>
<dbReference type="Proteomes" id="UP000258309">
    <property type="component" value="Unassembled WGS sequence"/>
</dbReference>
<comment type="caution">
    <text evidence="2">The sequence shown here is derived from an EMBL/GenBank/DDBJ whole genome shotgun (WGS) entry which is preliminary data.</text>
</comment>
<feature type="compositionally biased region" description="Polar residues" evidence="1">
    <location>
        <begin position="26"/>
        <end position="35"/>
    </location>
</feature>
<organism evidence="2 3">
    <name type="scientific">Scytalidium lignicola</name>
    <name type="common">Hyphomycete</name>
    <dbReference type="NCBI Taxonomy" id="5539"/>
    <lineage>
        <taxon>Eukaryota</taxon>
        <taxon>Fungi</taxon>
        <taxon>Dikarya</taxon>
        <taxon>Ascomycota</taxon>
        <taxon>Pezizomycotina</taxon>
        <taxon>Leotiomycetes</taxon>
        <taxon>Leotiomycetes incertae sedis</taxon>
        <taxon>Scytalidium</taxon>
    </lineage>
</organism>
<accession>A0A3E2HBV9</accession>
<dbReference type="OrthoDB" id="76224at2759"/>
<dbReference type="EMBL" id="NCSJ02000090">
    <property type="protein sequence ID" value="RFU30860.1"/>
    <property type="molecule type" value="Genomic_DNA"/>
</dbReference>
<feature type="non-terminal residue" evidence="2">
    <location>
        <position position="1"/>
    </location>
</feature>
<feature type="compositionally biased region" description="Low complexity" evidence="1">
    <location>
        <begin position="70"/>
        <end position="81"/>
    </location>
</feature>
<feature type="compositionally biased region" description="Polar residues" evidence="1">
    <location>
        <begin position="58"/>
        <end position="69"/>
    </location>
</feature>
<dbReference type="PANTHER" id="PTHR28155:SF1">
    <property type="entry name" value="DNA-DIRECTED RNA POLYMERASE I SUBUNIT RPA34.5-DOMAIN-CONTAINING PROTEIN"/>
    <property type="match status" value="1"/>
</dbReference>
<dbReference type="InterPro" id="IPR013240">
    <property type="entry name" value="DNA-dir_RNA_pol1_su_RPA34"/>
</dbReference>
<gene>
    <name evidence="2" type="ORF">B7463_g5505</name>
</gene>
<dbReference type="Gene3D" id="6.20.250.70">
    <property type="match status" value="1"/>
</dbReference>
<evidence type="ECO:0000313" key="2">
    <source>
        <dbReference type="EMBL" id="RFU30860.1"/>
    </source>
</evidence>
<feature type="compositionally biased region" description="Polar residues" evidence="1">
    <location>
        <begin position="152"/>
        <end position="161"/>
    </location>
</feature>
<proteinExistence type="predicted"/>
<dbReference type="GO" id="GO:0006360">
    <property type="term" value="P:transcription by RNA polymerase I"/>
    <property type="evidence" value="ECO:0007669"/>
    <property type="project" value="InterPro"/>
</dbReference>
<feature type="compositionally biased region" description="Acidic residues" evidence="1">
    <location>
        <begin position="111"/>
        <end position="151"/>
    </location>
</feature>
<evidence type="ECO:0000256" key="1">
    <source>
        <dbReference type="SAM" id="MobiDB-lite"/>
    </source>
</evidence>